<dbReference type="GO" id="GO:0003755">
    <property type="term" value="F:peptidyl-prolyl cis-trans isomerase activity"/>
    <property type="evidence" value="ECO:0007669"/>
    <property type="project" value="UniProtKB-UniRule"/>
</dbReference>
<keyword evidence="11" id="KW-1185">Reference proteome</keyword>
<feature type="signal peptide" evidence="8">
    <location>
        <begin position="1"/>
        <end position="32"/>
    </location>
</feature>
<evidence type="ECO:0000313" key="10">
    <source>
        <dbReference type="EMBL" id="AKF08982.1"/>
    </source>
</evidence>
<evidence type="ECO:0000256" key="8">
    <source>
        <dbReference type="SAM" id="SignalP"/>
    </source>
</evidence>
<keyword evidence="3 5" id="KW-0697">Rotamase</keyword>
<dbReference type="PANTHER" id="PTHR43811">
    <property type="entry name" value="FKBP-TYPE PEPTIDYL-PROLYL CIS-TRANS ISOMERASE FKPA"/>
    <property type="match status" value="1"/>
</dbReference>
<sequence length="187" mass="20271">MPSRERATNIRAMRALLALVLVLAAGCGARRAQPSTSDEQATNGAETPEPTPPTDGPCSSWDPSADPTTPPLDVAAPPATANRGRDGLRFCILRPGSGQRRPSRDDRVRVHYTGWTTDGRMFDSSHTRGEPASFPLTDVIRGWTYSLESMTVGQVRRVWIPEELAYQGRAGAPAGMLVFDIELLAIE</sequence>
<reference evidence="10 11" key="1">
    <citation type="submission" date="2015-03" db="EMBL/GenBank/DDBJ databases">
        <title>Genome assembly of Sandaracinus amylolyticus DSM 53668.</title>
        <authorList>
            <person name="Sharma G."/>
            <person name="Subramanian S."/>
        </authorList>
    </citation>
    <scope>NUCLEOTIDE SEQUENCE [LARGE SCALE GENOMIC DNA]</scope>
    <source>
        <strain evidence="10 11">DSM 53668</strain>
    </source>
</reference>
<dbReference type="Gene3D" id="3.10.50.40">
    <property type="match status" value="1"/>
</dbReference>
<evidence type="ECO:0000259" key="9">
    <source>
        <dbReference type="PROSITE" id="PS50059"/>
    </source>
</evidence>
<comment type="similarity">
    <text evidence="2 6">Belongs to the FKBP-type PPIase family.</text>
</comment>
<keyword evidence="8" id="KW-0732">Signal</keyword>
<comment type="catalytic activity">
    <reaction evidence="1 5 6">
        <text>[protein]-peptidylproline (omega=180) = [protein]-peptidylproline (omega=0)</text>
        <dbReference type="Rhea" id="RHEA:16237"/>
        <dbReference type="Rhea" id="RHEA-COMP:10747"/>
        <dbReference type="Rhea" id="RHEA-COMP:10748"/>
        <dbReference type="ChEBI" id="CHEBI:83833"/>
        <dbReference type="ChEBI" id="CHEBI:83834"/>
        <dbReference type="EC" id="5.2.1.8"/>
    </reaction>
</comment>
<evidence type="ECO:0000256" key="2">
    <source>
        <dbReference type="ARBA" id="ARBA00006577"/>
    </source>
</evidence>
<gene>
    <name evidence="10" type="ORF">DB32_006131</name>
</gene>
<evidence type="ECO:0000256" key="7">
    <source>
        <dbReference type="SAM" id="MobiDB-lite"/>
    </source>
</evidence>
<dbReference type="PROSITE" id="PS50059">
    <property type="entry name" value="FKBP_PPIASE"/>
    <property type="match status" value="1"/>
</dbReference>
<dbReference type="SUPFAM" id="SSF54534">
    <property type="entry name" value="FKBP-like"/>
    <property type="match status" value="1"/>
</dbReference>
<dbReference type="InterPro" id="IPR001179">
    <property type="entry name" value="PPIase_FKBP_dom"/>
</dbReference>
<dbReference type="STRING" id="927083.DB32_006131"/>
<feature type="chain" id="PRO_5002512905" description="Peptidyl-prolyl cis-trans isomerase" evidence="8">
    <location>
        <begin position="33"/>
        <end position="187"/>
    </location>
</feature>
<name>A0A0F6YL03_9BACT</name>
<evidence type="ECO:0000313" key="11">
    <source>
        <dbReference type="Proteomes" id="UP000034883"/>
    </source>
</evidence>
<evidence type="ECO:0000256" key="1">
    <source>
        <dbReference type="ARBA" id="ARBA00000971"/>
    </source>
</evidence>
<accession>A0A0F6YL03</accession>
<dbReference type="Pfam" id="PF00254">
    <property type="entry name" value="FKBP_C"/>
    <property type="match status" value="1"/>
</dbReference>
<dbReference type="InterPro" id="IPR046357">
    <property type="entry name" value="PPIase_dom_sf"/>
</dbReference>
<feature type="region of interest" description="Disordered" evidence="7">
    <location>
        <begin position="31"/>
        <end position="106"/>
    </location>
</feature>
<feature type="compositionally biased region" description="Polar residues" evidence="7">
    <location>
        <begin position="33"/>
        <end position="45"/>
    </location>
</feature>
<feature type="domain" description="PPIase FKBP-type" evidence="9">
    <location>
        <begin position="105"/>
        <end position="187"/>
    </location>
</feature>
<dbReference type="EMBL" id="CP011125">
    <property type="protein sequence ID" value="AKF08982.1"/>
    <property type="molecule type" value="Genomic_DNA"/>
</dbReference>
<evidence type="ECO:0000256" key="6">
    <source>
        <dbReference type="RuleBase" id="RU003915"/>
    </source>
</evidence>
<dbReference type="Proteomes" id="UP000034883">
    <property type="component" value="Chromosome"/>
</dbReference>
<evidence type="ECO:0000256" key="5">
    <source>
        <dbReference type="PROSITE-ProRule" id="PRU00277"/>
    </source>
</evidence>
<dbReference type="KEGG" id="samy:DB32_006131"/>
<evidence type="ECO:0000256" key="4">
    <source>
        <dbReference type="ARBA" id="ARBA00023235"/>
    </source>
</evidence>
<evidence type="ECO:0000256" key="3">
    <source>
        <dbReference type="ARBA" id="ARBA00023110"/>
    </source>
</evidence>
<dbReference type="AlphaFoldDB" id="A0A0F6YL03"/>
<dbReference type="PANTHER" id="PTHR43811:SF19">
    <property type="entry name" value="39 KDA FK506-BINDING NUCLEAR PROTEIN"/>
    <property type="match status" value="1"/>
</dbReference>
<dbReference type="PROSITE" id="PS51257">
    <property type="entry name" value="PROKAR_LIPOPROTEIN"/>
    <property type="match status" value="1"/>
</dbReference>
<protein>
    <recommendedName>
        <fullName evidence="6">Peptidyl-prolyl cis-trans isomerase</fullName>
        <ecNumber evidence="6">5.2.1.8</ecNumber>
    </recommendedName>
</protein>
<proteinExistence type="inferred from homology"/>
<dbReference type="EC" id="5.2.1.8" evidence="6"/>
<keyword evidence="4 5" id="KW-0413">Isomerase</keyword>
<organism evidence="10 11">
    <name type="scientific">Sandaracinus amylolyticus</name>
    <dbReference type="NCBI Taxonomy" id="927083"/>
    <lineage>
        <taxon>Bacteria</taxon>
        <taxon>Pseudomonadati</taxon>
        <taxon>Myxococcota</taxon>
        <taxon>Polyangia</taxon>
        <taxon>Polyangiales</taxon>
        <taxon>Sandaracinaceae</taxon>
        <taxon>Sandaracinus</taxon>
    </lineage>
</organism>